<dbReference type="Proteomes" id="UP000652761">
    <property type="component" value="Unassembled WGS sequence"/>
</dbReference>
<feature type="region of interest" description="Disordered" evidence="1">
    <location>
        <begin position="23"/>
        <end position="101"/>
    </location>
</feature>
<gene>
    <name evidence="2" type="ORF">Taro_005180</name>
</gene>
<protein>
    <submittedName>
        <fullName evidence="2">Uncharacterized protein</fullName>
    </submittedName>
</protein>
<reference evidence="2" key="1">
    <citation type="submission" date="2017-07" db="EMBL/GenBank/DDBJ databases">
        <title>Taro Niue Genome Assembly and Annotation.</title>
        <authorList>
            <person name="Atibalentja N."/>
            <person name="Keating K."/>
            <person name="Fields C.J."/>
        </authorList>
    </citation>
    <scope>NUCLEOTIDE SEQUENCE</scope>
    <source>
        <strain evidence="2">Niue_2</strain>
        <tissue evidence="2">Leaf</tissue>
    </source>
</reference>
<feature type="compositionally biased region" description="Basic and acidic residues" evidence="1">
    <location>
        <begin position="87"/>
        <end position="101"/>
    </location>
</feature>
<proteinExistence type="predicted"/>
<name>A0A843TPA2_COLES</name>
<accession>A0A843TPA2</accession>
<dbReference type="EMBL" id="NMUH01000144">
    <property type="protein sequence ID" value="MQL72841.1"/>
    <property type="molecule type" value="Genomic_DNA"/>
</dbReference>
<evidence type="ECO:0000256" key="1">
    <source>
        <dbReference type="SAM" id="MobiDB-lite"/>
    </source>
</evidence>
<evidence type="ECO:0000313" key="2">
    <source>
        <dbReference type="EMBL" id="MQL72841.1"/>
    </source>
</evidence>
<dbReference type="AlphaFoldDB" id="A0A843TPA2"/>
<keyword evidence="3" id="KW-1185">Reference proteome</keyword>
<organism evidence="2 3">
    <name type="scientific">Colocasia esculenta</name>
    <name type="common">Wild taro</name>
    <name type="synonym">Arum esculentum</name>
    <dbReference type="NCBI Taxonomy" id="4460"/>
    <lineage>
        <taxon>Eukaryota</taxon>
        <taxon>Viridiplantae</taxon>
        <taxon>Streptophyta</taxon>
        <taxon>Embryophyta</taxon>
        <taxon>Tracheophyta</taxon>
        <taxon>Spermatophyta</taxon>
        <taxon>Magnoliopsida</taxon>
        <taxon>Liliopsida</taxon>
        <taxon>Araceae</taxon>
        <taxon>Aroideae</taxon>
        <taxon>Colocasieae</taxon>
        <taxon>Colocasia</taxon>
    </lineage>
</organism>
<evidence type="ECO:0000313" key="3">
    <source>
        <dbReference type="Proteomes" id="UP000652761"/>
    </source>
</evidence>
<comment type="caution">
    <text evidence="2">The sequence shown here is derived from an EMBL/GenBank/DDBJ whole genome shotgun (WGS) entry which is preliminary data.</text>
</comment>
<sequence>MIFRQYLRKELGVERMEIQQPRAKLAGRHVVPGPPLAGRAHAVGRSGRLRKEELAPHTPLHTPPHPGAVHLGGSTTTTTRTHQKQANKTDRPWQPKIETQR</sequence>